<name>A0ABY4YSI6_9MICO</name>
<dbReference type="RefSeq" id="WP_252592654.1">
    <property type="nucleotide sequence ID" value="NZ_CP099489.1"/>
</dbReference>
<gene>
    <name evidence="1" type="ORF">NF556_18430</name>
</gene>
<sequence>MSLSASELYEVGLSLPPSVRKDIALRLLESIEVADQDSVDKDWATEIGSRVDDILSGKVETIPHDEVMARLAERRAARHAARQQASR</sequence>
<dbReference type="Proteomes" id="UP001056455">
    <property type="component" value="Chromosome"/>
</dbReference>
<reference evidence="1" key="1">
    <citation type="submission" date="2022-06" db="EMBL/GenBank/DDBJ databases">
        <title>Ornithinimicrobium HY1793.</title>
        <authorList>
            <person name="Huang Y."/>
        </authorList>
    </citation>
    <scope>NUCLEOTIDE SEQUENCE</scope>
    <source>
        <strain evidence="1">HY1793</strain>
    </source>
</reference>
<dbReference type="Pfam" id="PF09720">
    <property type="entry name" value="Unstab_antitox"/>
    <property type="match status" value="1"/>
</dbReference>
<proteinExistence type="predicted"/>
<dbReference type="InterPro" id="IPR013406">
    <property type="entry name" value="CHP02574_addiction_mod"/>
</dbReference>
<evidence type="ECO:0000313" key="2">
    <source>
        <dbReference type="Proteomes" id="UP001056455"/>
    </source>
</evidence>
<evidence type="ECO:0000313" key="1">
    <source>
        <dbReference type="EMBL" id="USQ79547.1"/>
    </source>
</evidence>
<dbReference type="EMBL" id="CP099489">
    <property type="protein sequence ID" value="USQ79547.1"/>
    <property type="molecule type" value="Genomic_DNA"/>
</dbReference>
<keyword evidence="2" id="KW-1185">Reference proteome</keyword>
<accession>A0ABY4YSI6</accession>
<organism evidence="1 2">
    <name type="scientific">Ornithinimicrobium faecis</name>
    <dbReference type="NCBI Taxonomy" id="2934158"/>
    <lineage>
        <taxon>Bacteria</taxon>
        <taxon>Bacillati</taxon>
        <taxon>Actinomycetota</taxon>
        <taxon>Actinomycetes</taxon>
        <taxon>Micrococcales</taxon>
        <taxon>Ornithinimicrobiaceae</taxon>
        <taxon>Ornithinimicrobium</taxon>
    </lineage>
</organism>
<protein>
    <submittedName>
        <fullName evidence="1">Addiction module protein</fullName>
    </submittedName>
</protein>